<keyword evidence="6" id="KW-1185">Reference proteome</keyword>
<evidence type="ECO:0000256" key="2">
    <source>
        <dbReference type="ARBA" id="ARBA00023108"/>
    </source>
</evidence>
<evidence type="ECO:0000256" key="4">
    <source>
        <dbReference type="SAM" id="SignalP"/>
    </source>
</evidence>
<evidence type="ECO:0000256" key="1">
    <source>
        <dbReference type="ARBA" id="ARBA00022729"/>
    </source>
</evidence>
<dbReference type="Gene3D" id="3.15.10.30">
    <property type="entry name" value="Haemolymph juvenile hormone binding protein"/>
    <property type="match status" value="1"/>
</dbReference>
<evidence type="ECO:0008006" key="7">
    <source>
        <dbReference type="Google" id="ProtNLM"/>
    </source>
</evidence>
<evidence type="ECO:0000313" key="5">
    <source>
        <dbReference type="EMBL" id="VEN56599.1"/>
    </source>
</evidence>
<feature type="chain" id="PRO_5025013792" description="Protein takeout" evidence="4">
    <location>
        <begin position="21"/>
        <end position="248"/>
    </location>
</feature>
<proteinExistence type="inferred from homology"/>
<dbReference type="EMBL" id="CAACVG010010782">
    <property type="protein sequence ID" value="VEN56599.1"/>
    <property type="molecule type" value="Genomic_DNA"/>
</dbReference>
<sequence>MAQWCFVGVVVVAILAFASAARLPTDWGRCHRTDPNLEICLRENVEEAIHKLKNGSPELGLSSFDPLDIPELVIGEGKGTVHVTQHFKNLKLYGLTGSKVLSSSVDFNEKKLYARSITPLLRLQGHYTMAGRILLLPIVGDGECNITLINTKINHTLTAEEKIKKGKVFWTFKDYSITLTPEKMTYKFDNLFDGDKALGDNINQVLNENWNEVFSDVREGYEKGIGAIFHNLANRVFSVVPLEEIYLL</sequence>
<name>A0A653D8W9_CALMS</name>
<keyword evidence="1 4" id="KW-0732">Signal</keyword>
<dbReference type="FunFam" id="3.15.10.30:FF:000001">
    <property type="entry name" value="Takeout-like protein 1"/>
    <property type="match status" value="1"/>
</dbReference>
<dbReference type="AlphaFoldDB" id="A0A653D8W9"/>
<keyword evidence="2" id="KW-0090">Biological rhythms</keyword>
<dbReference type="SMART" id="SM00700">
    <property type="entry name" value="JHBP"/>
    <property type="match status" value="1"/>
</dbReference>
<protein>
    <recommendedName>
        <fullName evidence="7">Protein takeout</fullName>
    </recommendedName>
</protein>
<dbReference type="OrthoDB" id="8190514at2759"/>
<evidence type="ECO:0000256" key="3">
    <source>
        <dbReference type="ARBA" id="ARBA00060902"/>
    </source>
</evidence>
<evidence type="ECO:0000313" key="6">
    <source>
        <dbReference type="Proteomes" id="UP000410492"/>
    </source>
</evidence>
<comment type="similarity">
    <text evidence="3">Belongs to the TO family.</text>
</comment>
<dbReference type="GO" id="GO:0007623">
    <property type="term" value="P:circadian rhythm"/>
    <property type="evidence" value="ECO:0007669"/>
    <property type="project" value="UniProtKB-ARBA"/>
</dbReference>
<dbReference type="GO" id="GO:0005615">
    <property type="term" value="C:extracellular space"/>
    <property type="evidence" value="ECO:0007669"/>
    <property type="project" value="TreeGrafter"/>
</dbReference>
<accession>A0A653D8W9</accession>
<dbReference type="Proteomes" id="UP000410492">
    <property type="component" value="Unassembled WGS sequence"/>
</dbReference>
<dbReference type="Pfam" id="PF06585">
    <property type="entry name" value="JHBP"/>
    <property type="match status" value="1"/>
</dbReference>
<dbReference type="InterPro" id="IPR038606">
    <property type="entry name" value="To_sf"/>
</dbReference>
<dbReference type="InterPro" id="IPR010562">
    <property type="entry name" value="Haemolymph_juvenile_hormone-bd"/>
</dbReference>
<dbReference type="PANTHER" id="PTHR11008:SF32">
    <property type="entry name" value="CIRCADIAN CLOCK-CONTROLLED PROTEIN DAYWAKE-RELATED"/>
    <property type="match status" value="1"/>
</dbReference>
<organism evidence="5 6">
    <name type="scientific">Callosobruchus maculatus</name>
    <name type="common">Southern cowpea weevil</name>
    <name type="synonym">Pulse bruchid</name>
    <dbReference type="NCBI Taxonomy" id="64391"/>
    <lineage>
        <taxon>Eukaryota</taxon>
        <taxon>Metazoa</taxon>
        <taxon>Ecdysozoa</taxon>
        <taxon>Arthropoda</taxon>
        <taxon>Hexapoda</taxon>
        <taxon>Insecta</taxon>
        <taxon>Pterygota</taxon>
        <taxon>Neoptera</taxon>
        <taxon>Endopterygota</taxon>
        <taxon>Coleoptera</taxon>
        <taxon>Polyphaga</taxon>
        <taxon>Cucujiformia</taxon>
        <taxon>Chrysomeloidea</taxon>
        <taxon>Chrysomelidae</taxon>
        <taxon>Bruchinae</taxon>
        <taxon>Bruchini</taxon>
        <taxon>Callosobruchus</taxon>
    </lineage>
</organism>
<gene>
    <name evidence="5" type="ORF">CALMAC_LOCUS15460</name>
</gene>
<dbReference type="PANTHER" id="PTHR11008">
    <property type="entry name" value="PROTEIN TAKEOUT-LIKE PROTEIN"/>
    <property type="match status" value="1"/>
</dbReference>
<feature type="signal peptide" evidence="4">
    <location>
        <begin position="1"/>
        <end position="20"/>
    </location>
</feature>
<reference evidence="5 6" key="1">
    <citation type="submission" date="2019-01" db="EMBL/GenBank/DDBJ databases">
        <authorList>
            <person name="Sayadi A."/>
        </authorList>
    </citation>
    <scope>NUCLEOTIDE SEQUENCE [LARGE SCALE GENOMIC DNA]</scope>
</reference>